<sequence>MSTSYYEPMSEDELNDGESDRYSVASGSFSNFSARKTATTDTDMHSIRSTSPTRSVMSMTDSLRAAAYRHEYGRGLNNYSEVYSLPADEEELERLDKQHIMFTEVMGKYVPPLYEVLADTPGEHKACVDLGCGSGSWILDVARDFPHVSTVAVDLVPMQVLNMPPNCSVRSEVDDVNLGLQHFYGEFNVVHARLISSGVRLVFGPHILPSRSANPLTIQIRDYCGLVDHIALALRPRGLVDLTEFDFRVYGPDHRPIPLQENAPAIAKWMDLARRAVHHRGGEPDAANHLYRWINDHPSFEEVVYHEWWFQISPWRPGKDAQSLWMNRHGASMRDDIFSFMRSGRPLILGAGIPQYIVDPLEEAAARELSENRVQGYIRVENAYGRRKP</sequence>
<accession>A0ACB8UK86</accession>
<protein>
    <submittedName>
        <fullName evidence="1">Uncharacterized protein</fullName>
    </submittedName>
</protein>
<evidence type="ECO:0000313" key="2">
    <source>
        <dbReference type="Proteomes" id="UP001055072"/>
    </source>
</evidence>
<evidence type="ECO:0000313" key="1">
    <source>
        <dbReference type="EMBL" id="KAI0094532.1"/>
    </source>
</evidence>
<comment type="caution">
    <text evidence="1">The sequence shown here is derived from an EMBL/GenBank/DDBJ whole genome shotgun (WGS) entry which is preliminary data.</text>
</comment>
<reference evidence="1" key="1">
    <citation type="journal article" date="2021" name="Environ. Microbiol.">
        <title>Gene family expansions and transcriptome signatures uncover fungal adaptations to wood decay.</title>
        <authorList>
            <person name="Hage H."/>
            <person name="Miyauchi S."/>
            <person name="Viragh M."/>
            <person name="Drula E."/>
            <person name="Min B."/>
            <person name="Chaduli D."/>
            <person name="Navarro D."/>
            <person name="Favel A."/>
            <person name="Norest M."/>
            <person name="Lesage-Meessen L."/>
            <person name="Balint B."/>
            <person name="Merenyi Z."/>
            <person name="de Eugenio L."/>
            <person name="Morin E."/>
            <person name="Martinez A.T."/>
            <person name="Baldrian P."/>
            <person name="Stursova M."/>
            <person name="Martinez M.J."/>
            <person name="Novotny C."/>
            <person name="Magnuson J.K."/>
            <person name="Spatafora J.W."/>
            <person name="Maurice S."/>
            <person name="Pangilinan J."/>
            <person name="Andreopoulos W."/>
            <person name="LaButti K."/>
            <person name="Hundley H."/>
            <person name="Na H."/>
            <person name="Kuo A."/>
            <person name="Barry K."/>
            <person name="Lipzen A."/>
            <person name="Henrissat B."/>
            <person name="Riley R."/>
            <person name="Ahrendt S."/>
            <person name="Nagy L.G."/>
            <person name="Grigoriev I.V."/>
            <person name="Martin F."/>
            <person name="Rosso M.N."/>
        </authorList>
    </citation>
    <scope>NUCLEOTIDE SEQUENCE</scope>
    <source>
        <strain evidence="1">CBS 384.51</strain>
    </source>
</reference>
<gene>
    <name evidence="1" type="ORF">BDY19DRAFT_901695</name>
</gene>
<dbReference type="EMBL" id="MU274900">
    <property type="protein sequence ID" value="KAI0094532.1"/>
    <property type="molecule type" value="Genomic_DNA"/>
</dbReference>
<organism evidence="1 2">
    <name type="scientific">Irpex rosettiformis</name>
    <dbReference type="NCBI Taxonomy" id="378272"/>
    <lineage>
        <taxon>Eukaryota</taxon>
        <taxon>Fungi</taxon>
        <taxon>Dikarya</taxon>
        <taxon>Basidiomycota</taxon>
        <taxon>Agaricomycotina</taxon>
        <taxon>Agaricomycetes</taxon>
        <taxon>Polyporales</taxon>
        <taxon>Irpicaceae</taxon>
        <taxon>Irpex</taxon>
    </lineage>
</organism>
<name>A0ACB8UK86_9APHY</name>
<proteinExistence type="predicted"/>
<dbReference type="Proteomes" id="UP001055072">
    <property type="component" value="Unassembled WGS sequence"/>
</dbReference>
<keyword evidence="2" id="KW-1185">Reference proteome</keyword>